<reference evidence="2" key="1">
    <citation type="submission" date="2016-10" db="EMBL/GenBank/DDBJ databases">
        <authorList>
            <person name="Varghese N."/>
            <person name="Submissions S."/>
        </authorList>
    </citation>
    <scope>NUCLEOTIDE SEQUENCE [LARGE SCALE GENOMIC DNA]</scope>
    <source>
        <strain evidence="2">DSM 18130</strain>
    </source>
</reference>
<dbReference type="AlphaFoldDB" id="A0A1I0SF81"/>
<accession>A0A1I0SF81</accession>
<evidence type="ECO:0000313" key="2">
    <source>
        <dbReference type="Proteomes" id="UP000198836"/>
    </source>
</evidence>
<dbReference type="Proteomes" id="UP000198836">
    <property type="component" value="Unassembled WGS sequence"/>
</dbReference>
<protein>
    <submittedName>
        <fullName evidence="1">Uncharacterized protein</fullName>
    </submittedName>
</protein>
<organism evidence="1 2">
    <name type="scientific">Pedobacter suwonensis</name>
    <dbReference type="NCBI Taxonomy" id="332999"/>
    <lineage>
        <taxon>Bacteria</taxon>
        <taxon>Pseudomonadati</taxon>
        <taxon>Bacteroidota</taxon>
        <taxon>Sphingobacteriia</taxon>
        <taxon>Sphingobacteriales</taxon>
        <taxon>Sphingobacteriaceae</taxon>
        <taxon>Pedobacter</taxon>
    </lineage>
</organism>
<keyword evidence="2" id="KW-1185">Reference proteome</keyword>
<proteinExistence type="predicted"/>
<evidence type="ECO:0000313" key="1">
    <source>
        <dbReference type="EMBL" id="SFA38148.1"/>
    </source>
</evidence>
<sequence length="51" mass="5884">MAVFKLLEPKLLNLALKLNYTGVSQHNDDRWQYIKSDYSLIAYSTVTPNLP</sequence>
<dbReference type="EMBL" id="FOJM01000001">
    <property type="protein sequence ID" value="SFA38148.1"/>
    <property type="molecule type" value="Genomic_DNA"/>
</dbReference>
<gene>
    <name evidence="1" type="ORF">SAMN04488511_101129</name>
</gene>
<name>A0A1I0SF81_9SPHI</name>